<dbReference type="Proteomes" id="UP000448292">
    <property type="component" value="Unassembled WGS sequence"/>
</dbReference>
<evidence type="ECO:0000256" key="5">
    <source>
        <dbReference type="ARBA" id="ARBA00022764"/>
    </source>
</evidence>
<evidence type="ECO:0000256" key="2">
    <source>
        <dbReference type="ARBA" id="ARBA00005182"/>
    </source>
</evidence>
<dbReference type="RefSeq" id="WP_144302004.1">
    <property type="nucleotide sequence ID" value="NZ_QMIE01000003.1"/>
</dbReference>
<feature type="domain" description="AlgX/AlgJ SGNH hydrolase-like" evidence="7">
    <location>
        <begin position="109"/>
        <end position="289"/>
    </location>
</feature>
<accession>A0A7M3MGZ7</accession>
<evidence type="ECO:0000313" key="8">
    <source>
        <dbReference type="EMBL" id="TVM18749.1"/>
    </source>
</evidence>
<dbReference type="InterPro" id="IPR031811">
    <property type="entry name" value="ALGX/ALGJ_SGNH-like"/>
</dbReference>
<comment type="subcellular location">
    <subcellularLocation>
        <location evidence="1">Periplasm</location>
    </subcellularLocation>
</comment>
<dbReference type="GO" id="GO:0016740">
    <property type="term" value="F:transferase activity"/>
    <property type="evidence" value="ECO:0007669"/>
    <property type="project" value="UniProtKB-KW"/>
</dbReference>
<keyword evidence="4" id="KW-0732">Signal</keyword>
<proteinExistence type="predicted"/>
<keyword evidence="6" id="KW-0016">Alginate biosynthesis</keyword>
<dbReference type="AlphaFoldDB" id="A0A7M3MGZ7"/>
<evidence type="ECO:0000256" key="6">
    <source>
        <dbReference type="ARBA" id="ARBA00022841"/>
    </source>
</evidence>
<evidence type="ECO:0000256" key="3">
    <source>
        <dbReference type="ARBA" id="ARBA00022679"/>
    </source>
</evidence>
<keyword evidence="9" id="KW-1185">Reference proteome</keyword>
<comment type="pathway">
    <text evidence="2">Glycan biosynthesis; alginate biosynthesis.</text>
</comment>
<dbReference type="GO" id="GO:0042597">
    <property type="term" value="C:periplasmic space"/>
    <property type="evidence" value="ECO:0007669"/>
    <property type="project" value="UniProtKB-SubCell"/>
</dbReference>
<gene>
    <name evidence="8" type="ORF">DPQ33_04560</name>
</gene>
<protein>
    <recommendedName>
        <fullName evidence="7">AlgX/AlgJ SGNH hydrolase-like domain-containing protein</fullName>
    </recommendedName>
</protein>
<evidence type="ECO:0000256" key="4">
    <source>
        <dbReference type="ARBA" id="ARBA00022729"/>
    </source>
</evidence>
<organism evidence="8 9">
    <name type="scientific">Oceanidesulfovibrio indonesiensis</name>
    <dbReference type="NCBI Taxonomy" id="54767"/>
    <lineage>
        <taxon>Bacteria</taxon>
        <taxon>Pseudomonadati</taxon>
        <taxon>Thermodesulfobacteriota</taxon>
        <taxon>Desulfovibrionia</taxon>
        <taxon>Desulfovibrionales</taxon>
        <taxon>Desulfovibrionaceae</taxon>
        <taxon>Oceanidesulfovibrio</taxon>
    </lineage>
</organism>
<sequence length="379" mass="44360">MPSKPKAYDAARAEAKRYPGEKLVLVLFFAFMLAPLTANLFGIEFYTDNFEKRLKAKFPPFNLEDKNIYRFPQRFTEYFNDHFGLRDVMIRGYVMLKENVMQASQINKVVMGEDDWLYYKYEFADADPMATYMGTNVMSTPELVAYVNVLNTWNEWLAHRDIPMLLMIPPNKASIYPEHLPQHIQPVRAYTRTDQIIDILEKHGDFPVVDPRKTLLEHKHEPLFYYTDTHWTQLGAFYAYQQLMQQIAAMLPEWNIEIPELDDFEWTYVRRPSGDLGRMLVNFDQTIDHDMAYMPRPSATREGPRPRILMYGDSFSWALLPFLELQFDITRMPIEEVIDPAVIEAFKPDLFMFEVVERNAHKLAEIGAEVKAVSIGPGR</sequence>
<comment type="caution">
    <text evidence="8">The sequence shown here is derived from an EMBL/GenBank/DDBJ whole genome shotgun (WGS) entry which is preliminary data.</text>
</comment>
<keyword evidence="3" id="KW-0808">Transferase</keyword>
<evidence type="ECO:0000259" key="7">
    <source>
        <dbReference type="Pfam" id="PF16822"/>
    </source>
</evidence>
<dbReference type="UniPathway" id="UPA00286"/>
<dbReference type="OrthoDB" id="175771at2"/>
<reference evidence="8 9" key="1">
    <citation type="submission" date="2018-06" db="EMBL/GenBank/DDBJ databases">
        <title>Complete genome of Desulfovibrio indonesiensis P37SLT.</title>
        <authorList>
            <person name="Crispim J.S."/>
            <person name="Vidigal P.M.P."/>
            <person name="Silva L.C.F."/>
            <person name="Laguardia C.N."/>
            <person name="Araujo L.C."/>
            <person name="Dias R.S."/>
            <person name="Sousa M.P."/>
            <person name="Paula S.O."/>
            <person name="Silva C."/>
        </authorList>
    </citation>
    <scope>NUCLEOTIDE SEQUENCE [LARGE SCALE GENOMIC DNA]</scope>
    <source>
        <strain evidence="8 9">P37SLT</strain>
    </source>
</reference>
<dbReference type="Pfam" id="PF16822">
    <property type="entry name" value="ALGX"/>
    <property type="match status" value="1"/>
</dbReference>
<dbReference type="GO" id="GO:0042121">
    <property type="term" value="P:alginic acid biosynthetic process"/>
    <property type="evidence" value="ECO:0007669"/>
    <property type="project" value="UniProtKB-UniPathway"/>
</dbReference>
<name>A0A7M3MGZ7_9BACT</name>
<dbReference type="EMBL" id="QMIE01000003">
    <property type="protein sequence ID" value="TVM18749.1"/>
    <property type="molecule type" value="Genomic_DNA"/>
</dbReference>
<keyword evidence="5" id="KW-0574">Periplasm</keyword>
<evidence type="ECO:0000256" key="1">
    <source>
        <dbReference type="ARBA" id="ARBA00004418"/>
    </source>
</evidence>
<evidence type="ECO:0000313" key="9">
    <source>
        <dbReference type="Proteomes" id="UP000448292"/>
    </source>
</evidence>